<dbReference type="InterPro" id="IPR035093">
    <property type="entry name" value="RelE/ParE_toxin_dom_sf"/>
</dbReference>
<evidence type="ECO:0008006" key="4">
    <source>
        <dbReference type="Google" id="ProtNLM"/>
    </source>
</evidence>
<name>A0A0M3LP36_9CAUD</name>
<dbReference type="Pfam" id="PF05016">
    <property type="entry name" value="ParE_toxin"/>
    <property type="match status" value="1"/>
</dbReference>
<protein>
    <recommendedName>
        <fullName evidence="4">Plasmid stabilization system protein</fullName>
    </recommendedName>
</protein>
<evidence type="ECO:0000256" key="1">
    <source>
        <dbReference type="ARBA" id="ARBA00022649"/>
    </source>
</evidence>
<accession>A0A0M3LP36</accession>
<dbReference type="InterPro" id="IPR007712">
    <property type="entry name" value="RelE/ParE_toxin"/>
</dbReference>
<keyword evidence="1" id="KW-1277">Toxin-antitoxin system</keyword>
<reference evidence="2 3" key="1">
    <citation type="journal article" date="2015" name="BMC Microbiol.">
        <title>Comparative analysis of multiple inducible phages from Mannheimia haemolytica.</title>
        <authorList>
            <person name="Niu Y.D."/>
            <person name="Cook S.R."/>
            <person name="Wang J."/>
            <person name="Klima C.L."/>
            <person name="Hsu Y.H."/>
            <person name="Kropinski A.M."/>
            <person name="Turner D."/>
            <person name="McAllister T.A."/>
        </authorList>
    </citation>
    <scope>NUCLEOTIDE SEQUENCE [LARGE SCALE GENOMIC DNA]</scope>
</reference>
<evidence type="ECO:0000313" key="3">
    <source>
        <dbReference type="Proteomes" id="UP000229879"/>
    </source>
</evidence>
<dbReference type="Proteomes" id="UP000229879">
    <property type="component" value="Segment"/>
</dbReference>
<organism evidence="2 3">
    <name type="scientific">Mannheimia phage vB_MhM_2256AP1</name>
    <dbReference type="NCBI Taxonomy" id="1572748"/>
    <lineage>
        <taxon>Viruses</taxon>
        <taxon>Duplodnaviria</taxon>
        <taxon>Heunggongvirae</taxon>
        <taxon>Uroviricota</taxon>
        <taxon>Caudoviricetes</taxon>
        <taxon>Peduoviridae</taxon>
        <taxon>Baylorvirus</taxon>
        <taxon>Baylorvirus PHL101</taxon>
    </lineage>
</organism>
<dbReference type="Gene3D" id="3.30.2310.20">
    <property type="entry name" value="RelE-like"/>
    <property type="match status" value="1"/>
</dbReference>
<evidence type="ECO:0000313" key="2">
    <source>
        <dbReference type="EMBL" id="AJA73120.1"/>
    </source>
</evidence>
<dbReference type="EMBL" id="KP137438">
    <property type="protein sequence ID" value="AJA73120.1"/>
    <property type="molecule type" value="Genomic_DNA"/>
</dbReference>
<proteinExistence type="predicted"/>
<dbReference type="SUPFAM" id="SSF143011">
    <property type="entry name" value="RelE-like"/>
    <property type="match status" value="1"/>
</dbReference>
<sequence>MAKITIKPQALSQFDEIVKSVIEFTGFETSGIRLQSDIFDKIEQIAFMPLSGRAREDGTRETFVRRYRIVYDYDRQADEVIILAIIHSSCRRSDLI</sequence>
<gene>
    <name evidence="2" type="ORF">2256AP1_16</name>
</gene>